<dbReference type="EMBL" id="CP036348">
    <property type="protein sequence ID" value="QDV70506.1"/>
    <property type="molecule type" value="Genomic_DNA"/>
</dbReference>
<dbReference type="KEGG" id="rcf:Poly24_42300"/>
<dbReference type="Proteomes" id="UP000315082">
    <property type="component" value="Chromosome"/>
</dbReference>
<keyword evidence="3" id="KW-1185">Reference proteome</keyword>
<reference evidence="2 3" key="1">
    <citation type="submission" date="2019-02" db="EMBL/GenBank/DDBJ databases">
        <title>Deep-cultivation of Planctomycetes and their phenomic and genomic characterization uncovers novel biology.</title>
        <authorList>
            <person name="Wiegand S."/>
            <person name="Jogler M."/>
            <person name="Boedeker C."/>
            <person name="Pinto D."/>
            <person name="Vollmers J."/>
            <person name="Rivas-Marin E."/>
            <person name="Kohn T."/>
            <person name="Peeters S.H."/>
            <person name="Heuer A."/>
            <person name="Rast P."/>
            <person name="Oberbeckmann S."/>
            <person name="Bunk B."/>
            <person name="Jeske O."/>
            <person name="Meyerdierks A."/>
            <person name="Storesund J.E."/>
            <person name="Kallscheuer N."/>
            <person name="Luecker S."/>
            <person name="Lage O.M."/>
            <person name="Pohl T."/>
            <person name="Merkel B.J."/>
            <person name="Hornburger P."/>
            <person name="Mueller R.-W."/>
            <person name="Bruemmer F."/>
            <person name="Labrenz M."/>
            <person name="Spormann A.M."/>
            <person name="Op den Camp H."/>
            <person name="Overmann J."/>
            <person name="Amann R."/>
            <person name="Jetten M.S.M."/>
            <person name="Mascher T."/>
            <person name="Medema M.H."/>
            <person name="Devos D.P."/>
            <person name="Kaster A.-K."/>
            <person name="Ovreas L."/>
            <person name="Rohde M."/>
            <person name="Galperin M.Y."/>
            <person name="Jogler C."/>
        </authorList>
    </citation>
    <scope>NUCLEOTIDE SEQUENCE [LARGE SCALE GENOMIC DNA]</scope>
    <source>
        <strain evidence="2 3">Poly24</strain>
    </source>
</reference>
<dbReference type="AlphaFoldDB" id="A0A518JY89"/>
<feature type="compositionally biased region" description="Polar residues" evidence="1">
    <location>
        <begin position="74"/>
        <end position="83"/>
    </location>
</feature>
<protein>
    <submittedName>
        <fullName evidence="2">Uncharacterized protein</fullName>
    </submittedName>
</protein>
<accession>A0A518JY89</accession>
<name>A0A518JY89_9BACT</name>
<gene>
    <name evidence="2" type="ORF">Poly24_42300</name>
</gene>
<evidence type="ECO:0000313" key="2">
    <source>
        <dbReference type="EMBL" id="QDV70506.1"/>
    </source>
</evidence>
<organism evidence="2 3">
    <name type="scientific">Rosistilla carotiformis</name>
    <dbReference type="NCBI Taxonomy" id="2528017"/>
    <lineage>
        <taxon>Bacteria</taxon>
        <taxon>Pseudomonadati</taxon>
        <taxon>Planctomycetota</taxon>
        <taxon>Planctomycetia</taxon>
        <taxon>Pirellulales</taxon>
        <taxon>Pirellulaceae</taxon>
        <taxon>Rosistilla</taxon>
    </lineage>
</organism>
<feature type="region of interest" description="Disordered" evidence="1">
    <location>
        <begin position="62"/>
        <end position="83"/>
    </location>
</feature>
<sequence length="83" mass="9287">MVSGYTSKILCPLNIATLRSVAVHLKSSEYSAAMRSNFAREGTQKVEPKRLRRRTVQLLKPLQMNPNGKEKARTSQIDRAGSN</sequence>
<proteinExistence type="predicted"/>
<evidence type="ECO:0000256" key="1">
    <source>
        <dbReference type="SAM" id="MobiDB-lite"/>
    </source>
</evidence>
<evidence type="ECO:0000313" key="3">
    <source>
        <dbReference type="Proteomes" id="UP000315082"/>
    </source>
</evidence>